<keyword evidence="3" id="KW-1185">Reference proteome</keyword>
<feature type="region of interest" description="Disordered" evidence="1">
    <location>
        <begin position="103"/>
        <end position="132"/>
    </location>
</feature>
<evidence type="ECO:0000256" key="1">
    <source>
        <dbReference type="SAM" id="MobiDB-lite"/>
    </source>
</evidence>
<name>A0A9N9GUJ5_9GLOM</name>
<proteinExistence type="predicted"/>
<sequence>FWDIPIGMQEQEFKSMIKNKSENVTSCNMSTRGLWLSAIVQFKKEYIAKNLLMKWPQIIEEESCRKDIKEIKEQVKNIDERLELVETHCVYEILNDEEVKEMDISDNKNEKMNEKEKSKAQTTNNKKEENEMEKTINYIYETVKTLLEENKTTLT</sequence>
<dbReference type="EMBL" id="CAJVPK010003474">
    <property type="protein sequence ID" value="CAG8627557.1"/>
    <property type="molecule type" value="Genomic_DNA"/>
</dbReference>
<protein>
    <submittedName>
        <fullName evidence="2">553_t:CDS:1</fullName>
    </submittedName>
</protein>
<reference evidence="2" key="1">
    <citation type="submission" date="2021-06" db="EMBL/GenBank/DDBJ databases">
        <authorList>
            <person name="Kallberg Y."/>
            <person name="Tangrot J."/>
            <person name="Rosling A."/>
        </authorList>
    </citation>
    <scope>NUCLEOTIDE SEQUENCE</scope>
    <source>
        <strain evidence="2">AZ414A</strain>
    </source>
</reference>
<gene>
    <name evidence="2" type="ORF">DEBURN_LOCUS10631</name>
</gene>
<feature type="non-terminal residue" evidence="2">
    <location>
        <position position="1"/>
    </location>
</feature>
<organism evidence="2 3">
    <name type="scientific">Diversispora eburnea</name>
    <dbReference type="NCBI Taxonomy" id="1213867"/>
    <lineage>
        <taxon>Eukaryota</taxon>
        <taxon>Fungi</taxon>
        <taxon>Fungi incertae sedis</taxon>
        <taxon>Mucoromycota</taxon>
        <taxon>Glomeromycotina</taxon>
        <taxon>Glomeromycetes</taxon>
        <taxon>Diversisporales</taxon>
        <taxon>Diversisporaceae</taxon>
        <taxon>Diversispora</taxon>
    </lineage>
</organism>
<evidence type="ECO:0000313" key="2">
    <source>
        <dbReference type="EMBL" id="CAG8627557.1"/>
    </source>
</evidence>
<comment type="caution">
    <text evidence="2">The sequence shown here is derived from an EMBL/GenBank/DDBJ whole genome shotgun (WGS) entry which is preliminary data.</text>
</comment>
<evidence type="ECO:0000313" key="3">
    <source>
        <dbReference type="Proteomes" id="UP000789706"/>
    </source>
</evidence>
<dbReference type="AlphaFoldDB" id="A0A9N9GUJ5"/>
<dbReference type="Proteomes" id="UP000789706">
    <property type="component" value="Unassembled WGS sequence"/>
</dbReference>
<accession>A0A9N9GUJ5</accession>